<evidence type="ECO:0000313" key="2">
    <source>
        <dbReference type="Proteomes" id="UP000595437"/>
    </source>
</evidence>
<protein>
    <submittedName>
        <fullName evidence="1">Uncharacterized protein</fullName>
    </submittedName>
</protein>
<evidence type="ECO:0000313" key="1">
    <source>
        <dbReference type="EMBL" id="QQP39814.1"/>
    </source>
</evidence>
<proteinExistence type="predicted"/>
<name>A0A7T8GXW2_CALRO</name>
<dbReference type="AlphaFoldDB" id="A0A7T8GXW2"/>
<feature type="non-terminal residue" evidence="1">
    <location>
        <position position="55"/>
    </location>
</feature>
<organism evidence="1 2">
    <name type="scientific">Caligus rogercresseyi</name>
    <name type="common">Sea louse</name>
    <dbReference type="NCBI Taxonomy" id="217165"/>
    <lineage>
        <taxon>Eukaryota</taxon>
        <taxon>Metazoa</taxon>
        <taxon>Ecdysozoa</taxon>
        <taxon>Arthropoda</taxon>
        <taxon>Crustacea</taxon>
        <taxon>Multicrustacea</taxon>
        <taxon>Hexanauplia</taxon>
        <taxon>Copepoda</taxon>
        <taxon>Siphonostomatoida</taxon>
        <taxon>Caligidae</taxon>
        <taxon>Caligus</taxon>
    </lineage>
</organism>
<gene>
    <name evidence="1" type="ORF">FKW44_013651</name>
</gene>
<dbReference type="EMBL" id="CP045898">
    <property type="protein sequence ID" value="QQP39814.1"/>
    <property type="molecule type" value="Genomic_DNA"/>
</dbReference>
<accession>A0A7T8GXW2</accession>
<sequence length="55" mass="5869">RNGVGRIYPPGQLCPRRPYTGPNMPLGGCQRPFMFLEASGPPAIVPVLPLATPPL</sequence>
<dbReference type="Proteomes" id="UP000595437">
    <property type="component" value="Chromosome 9"/>
</dbReference>
<reference evidence="2" key="1">
    <citation type="submission" date="2021-01" db="EMBL/GenBank/DDBJ databases">
        <title>Caligus Genome Assembly.</title>
        <authorList>
            <person name="Gallardo-Escarate C."/>
        </authorList>
    </citation>
    <scope>NUCLEOTIDE SEQUENCE [LARGE SCALE GENOMIC DNA]</scope>
</reference>
<keyword evidence="2" id="KW-1185">Reference proteome</keyword>
<feature type="non-terminal residue" evidence="1">
    <location>
        <position position="1"/>
    </location>
</feature>